<name>X1F6L1_9ZZZZ</name>
<evidence type="ECO:0000313" key="1">
    <source>
        <dbReference type="EMBL" id="GAH24994.1"/>
    </source>
</evidence>
<reference evidence="1" key="1">
    <citation type="journal article" date="2014" name="Front. Microbiol.">
        <title>High frequency of phylogenetically diverse reductive dehalogenase-homologous genes in deep subseafloor sedimentary metagenomes.</title>
        <authorList>
            <person name="Kawai M."/>
            <person name="Futagami T."/>
            <person name="Toyoda A."/>
            <person name="Takaki Y."/>
            <person name="Nishi S."/>
            <person name="Hori S."/>
            <person name="Arai W."/>
            <person name="Tsubouchi T."/>
            <person name="Morono Y."/>
            <person name="Uchiyama I."/>
            <person name="Ito T."/>
            <person name="Fujiyama A."/>
            <person name="Inagaki F."/>
            <person name="Takami H."/>
        </authorList>
    </citation>
    <scope>NUCLEOTIDE SEQUENCE</scope>
    <source>
        <strain evidence="1">Expedition CK06-06</strain>
    </source>
</reference>
<sequence length="160" mass="18372">MKKAVFTIALALTFCFGLANVVSGVHTPHEQLKMDIENVSYNTYEYKEDVFDCSNMAGLMVDELDAKGYDAQIVAVRSRIDEKCGIDKRSGHAFVIVDMEVIIEPVHLLITFSEGKYGDYNTKAIDWYIETWEVIGVYENKEDAVKRSKWGFSEWYSLFR</sequence>
<dbReference type="AlphaFoldDB" id="X1F6L1"/>
<accession>X1F6L1</accession>
<dbReference type="EMBL" id="BARU01000003">
    <property type="protein sequence ID" value="GAH24994.1"/>
    <property type="molecule type" value="Genomic_DNA"/>
</dbReference>
<organism evidence="1">
    <name type="scientific">marine sediment metagenome</name>
    <dbReference type="NCBI Taxonomy" id="412755"/>
    <lineage>
        <taxon>unclassified sequences</taxon>
        <taxon>metagenomes</taxon>
        <taxon>ecological metagenomes</taxon>
    </lineage>
</organism>
<proteinExistence type="predicted"/>
<protein>
    <submittedName>
        <fullName evidence="1">Uncharacterized protein</fullName>
    </submittedName>
</protein>
<gene>
    <name evidence="1" type="ORF">S03H2_00049</name>
</gene>
<comment type="caution">
    <text evidence="1">The sequence shown here is derived from an EMBL/GenBank/DDBJ whole genome shotgun (WGS) entry which is preliminary data.</text>
</comment>